<keyword evidence="1" id="KW-0812">Transmembrane</keyword>
<keyword evidence="1" id="KW-1133">Transmembrane helix</keyword>
<feature type="transmembrane region" description="Helical" evidence="1">
    <location>
        <begin position="53"/>
        <end position="72"/>
    </location>
</feature>
<protein>
    <submittedName>
        <fullName evidence="2">Uncharacterized protein</fullName>
    </submittedName>
</protein>
<accession>A0AAP8SX02</accession>
<dbReference type="EMBL" id="MDBO01000068">
    <property type="protein sequence ID" value="PMP10669.1"/>
    <property type="molecule type" value="Genomic_DNA"/>
</dbReference>
<sequence length="184" mass="20645">MDIETIRGIERLVIVIFAGASIFLGWNLFRVGIVDPQSASFSGQGYKFTLQKAGPGIFFSLFGSVVLSVALINGLTFTSKNIDANTDTKVMYAGEQKNELRMVSQSINTLSLIDMEKLTMIPAKKKRISKAINNLEGHRDNLVRFTFGKEEVDEYRKCHSLDTNNACRNTDSFNEIDSWRNGTY</sequence>
<name>A0AAP8SX02_9VIBR</name>
<dbReference type="Proteomes" id="UP000235611">
    <property type="component" value="Unassembled WGS sequence"/>
</dbReference>
<evidence type="ECO:0000256" key="1">
    <source>
        <dbReference type="SAM" id="Phobius"/>
    </source>
</evidence>
<comment type="caution">
    <text evidence="2">The sequence shown here is derived from an EMBL/GenBank/DDBJ whole genome shotgun (WGS) entry which is preliminary data.</text>
</comment>
<evidence type="ECO:0000313" key="3">
    <source>
        <dbReference type="Proteomes" id="UP000235611"/>
    </source>
</evidence>
<gene>
    <name evidence="2" type="ORF">BCS93_09960</name>
</gene>
<keyword evidence="1" id="KW-0472">Membrane</keyword>
<evidence type="ECO:0000313" key="2">
    <source>
        <dbReference type="EMBL" id="PMP10669.1"/>
    </source>
</evidence>
<feature type="transmembrane region" description="Helical" evidence="1">
    <location>
        <begin position="12"/>
        <end position="33"/>
    </location>
</feature>
<reference evidence="3" key="1">
    <citation type="submission" date="2016-07" db="EMBL/GenBank/DDBJ databases">
        <title>Nontailed viruses are major unrecognized killers of bacteria in the ocean.</title>
        <authorList>
            <person name="Kauffman K."/>
            <person name="Hussain F."/>
            <person name="Yang J."/>
            <person name="Arevalo P."/>
            <person name="Brown J."/>
            <person name="Cutler M."/>
            <person name="Kelly L."/>
            <person name="Polz M.F."/>
        </authorList>
    </citation>
    <scope>NUCLEOTIDE SEQUENCE [LARGE SCALE GENOMIC DNA]</scope>
    <source>
        <strain evidence="3">10N.222.49.A5</strain>
    </source>
</reference>
<dbReference type="RefSeq" id="WP_102329005.1">
    <property type="nucleotide sequence ID" value="NZ_MCUJ01000141.1"/>
</dbReference>
<proteinExistence type="predicted"/>
<dbReference type="AlphaFoldDB" id="A0AAP8SX02"/>
<organism evidence="2 3">
    <name type="scientific">Vibrio breoganii</name>
    <dbReference type="NCBI Taxonomy" id="553239"/>
    <lineage>
        <taxon>Bacteria</taxon>
        <taxon>Pseudomonadati</taxon>
        <taxon>Pseudomonadota</taxon>
        <taxon>Gammaproteobacteria</taxon>
        <taxon>Vibrionales</taxon>
        <taxon>Vibrionaceae</taxon>
        <taxon>Vibrio</taxon>
    </lineage>
</organism>